<name>A0A0G0LIU7_9BACT</name>
<dbReference type="Proteomes" id="UP000033934">
    <property type="component" value="Unassembled WGS sequence"/>
</dbReference>
<comment type="caution">
    <text evidence="2">The sequence shown here is derived from an EMBL/GenBank/DDBJ whole genome shotgun (WGS) entry which is preliminary data.</text>
</comment>
<dbReference type="PRINTS" id="PR00445">
    <property type="entry name" value="HUPFHYPC"/>
</dbReference>
<sequence>MCLATPMKILSRDGSWCQVEGAGHEHRVNVDLVPDVKPGDFVIAHADLAIGVVEPEEALEIEKVNAKLNH</sequence>
<dbReference type="Pfam" id="PF01455">
    <property type="entry name" value="HupF_HypC"/>
    <property type="match status" value="1"/>
</dbReference>
<dbReference type="InterPro" id="IPR001109">
    <property type="entry name" value="Hydrogenase_HupF/HypC"/>
</dbReference>
<accession>A0A0G0LIU7</accession>
<proteinExistence type="inferred from homology"/>
<dbReference type="AlphaFoldDB" id="A0A0G0LIU7"/>
<protein>
    <submittedName>
        <fullName evidence="2">Hydrogenase assembly chaperone HypC/HupF</fullName>
    </submittedName>
</protein>
<gene>
    <name evidence="2" type="ORF">UT11_C0046G0010</name>
</gene>
<dbReference type="GO" id="GO:0051604">
    <property type="term" value="P:protein maturation"/>
    <property type="evidence" value="ECO:0007669"/>
    <property type="project" value="TreeGrafter"/>
</dbReference>
<dbReference type="GO" id="GO:1902670">
    <property type="term" value="F:carbon dioxide binding"/>
    <property type="evidence" value="ECO:0007669"/>
    <property type="project" value="TreeGrafter"/>
</dbReference>
<comment type="similarity">
    <text evidence="1">Belongs to the HupF/HypC family.</text>
</comment>
<organism evidence="2 3">
    <name type="scientific">Berkelbacteria bacterium GW2011_GWA2_38_9</name>
    <dbReference type="NCBI Taxonomy" id="1618334"/>
    <lineage>
        <taxon>Bacteria</taxon>
        <taxon>Candidatus Berkelbacteria</taxon>
    </lineage>
</organism>
<dbReference type="PANTHER" id="PTHR35177">
    <property type="entry name" value="HYDROGENASE MATURATION FACTOR HYBG"/>
    <property type="match status" value="1"/>
</dbReference>
<dbReference type="SUPFAM" id="SSF159127">
    <property type="entry name" value="HupF/HypC-like"/>
    <property type="match status" value="1"/>
</dbReference>
<dbReference type="PANTHER" id="PTHR35177:SF2">
    <property type="entry name" value="HYDROGENASE MATURATION FACTOR HYBG"/>
    <property type="match status" value="1"/>
</dbReference>
<dbReference type="GO" id="GO:0005506">
    <property type="term" value="F:iron ion binding"/>
    <property type="evidence" value="ECO:0007669"/>
    <property type="project" value="TreeGrafter"/>
</dbReference>
<dbReference type="EMBL" id="LBVO01000046">
    <property type="protein sequence ID" value="KKQ87845.1"/>
    <property type="molecule type" value="Genomic_DNA"/>
</dbReference>
<reference evidence="2 3" key="1">
    <citation type="journal article" date="2015" name="Nature">
        <title>rRNA introns, odd ribosomes, and small enigmatic genomes across a large radiation of phyla.</title>
        <authorList>
            <person name="Brown C.T."/>
            <person name="Hug L.A."/>
            <person name="Thomas B.C."/>
            <person name="Sharon I."/>
            <person name="Castelle C.J."/>
            <person name="Singh A."/>
            <person name="Wilkins M.J."/>
            <person name="Williams K.H."/>
            <person name="Banfield J.F."/>
        </authorList>
    </citation>
    <scope>NUCLEOTIDE SEQUENCE [LARGE SCALE GENOMIC DNA]</scope>
</reference>
<evidence type="ECO:0000313" key="3">
    <source>
        <dbReference type="Proteomes" id="UP000033934"/>
    </source>
</evidence>
<evidence type="ECO:0000256" key="1">
    <source>
        <dbReference type="ARBA" id="ARBA00006018"/>
    </source>
</evidence>
<evidence type="ECO:0000313" key="2">
    <source>
        <dbReference type="EMBL" id="KKQ87845.1"/>
    </source>
</evidence>
<dbReference type="Gene3D" id="2.30.30.140">
    <property type="match status" value="1"/>
</dbReference>
<dbReference type="NCBIfam" id="TIGR00074">
    <property type="entry name" value="hypC_hupF"/>
    <property type="match status" value="1"/>
</dbReference>